<dbReference type="PROSITE" id="PS00211">
    <property type="entry name" value="ABC_TRANSPORTER_1"/>
    <property type="match status" value="1"/>
</dbReference>
<keyword evidence="8 10" id="KW-0472">Membrane</keyword>
<feature type="compositionally biased region" description="Basic and acidic residues" evidence="9">
    <location>
        <begin position="844"/>
        <end position="853"/>
    </location>
</feature>
<feature type="transmembrane region" description="Helical" evidence="10">
    <location>
        <begin position="266"/>
        <end position="291"/>
    </location>
</feature>
<dbReference type="InterPro" id="IPR017975">
    <property type="entry name" value="Tubulin_CS"/>
</dbReference>
<dbReference type="CDD" id="cd18596">
    <property type="entry name" value="ABC_6TM_VMR1_D1_like"/>
    <property type="match status" value="1"/>
</dbReference>
<evidence type="ECO:0000256" key="7">
    <source>
        <dbReference type="ARBA" id="ARBA00022989"/>
    </source>
</evidence>
<protein>
    <recommendedName>
        <fullName evidence="14">ABC transporter</fullName>
    </recommendedName>
</protein>
<evidence type="ECO:0000256" key="6">
    <source>
        <dbReference type="ARBA" id="ARBA00022840"/>
    </source>
</evidence>
<dbReference type="SUPFAM" id="SSF90123">
    <property type="entry name" value="ABC transporter transmembrane region"/>
    <property type="match status" value="2"/>
</dbReference>
<dbReference type="InterPro" id="IPR011527">
    <property type="entry name" value="ABC1_TM_dom"/>
</dbReference>
<feature type="compositionally biased region" description="Polar residues" evidence="9">
    <location>
        <begin position="832"/>
        <end position="842"/>
    </location>
</feature>
<dbReference type="EMBL" id="CDPU01000076">
    <property type="protein sequence ID" value="CEO56859.1"/>
    <property type="molecule type" value="Genomic_DNA"/>
</dbReference>
<evidence type="ECO:0000256" key="5">
    <source>
        <dbReference type="ARBA" id="ARBA00022741"/>
    </source>
</evidence>
<dbReference type="PROSITE" id="PS50929">
    <property type="entry name" value="ABC_TM1F"/>
    <property type="match status" value="2"/>
</dbReference>
<comment type="subcellular location">
    <subcellularLocation>
        <location evidence="1">Membrane</location>
        <topology evidence="1">Multi-pass membrane protein</topology>
    </subcellularLocation>
</comment>
<dbReference type="GO" id="GO:0005524">
    <property type="term" value="F:ATP binding"/>
    <property type="evidence" value="ECO:0007669"/>
    <property type="project" value="UniProtKB-KW"/>
</dbReference>
<keyword evidence="2" id="KW-0813">Transport</keyword>
<keyword evidence="4" id="KW-0677">Repeat</keyword>
<dbReference type="FunFam" id="3.40.50.300:FF:000838">
    <property type="entry name" value="ABC multidrug transporter (Eurofung)"/>
    <property type="match status" value="1"/>
</dbReference>
<keyword evidence="5" id="KW-0547">Nucleotide-binding</keyword>
<feature type="domain" description="ABC transmembrane type-1" evidence="12">
    <location>
        <begin position="266"/>
        <end position="562"/>
    </location>
</feature>
<dbReference type="InterPro" id="IPR017871">
    <property type="entry name" value="ABC_transporter-like_CS"/>
</dbReference>
<proteinExistence type="predicted"/>
<dbReference type="GO" id="GO:0140359">
    <property type="term" value="F:ABC-type transporter activity"/>
    <property type="evidence" value="ECO:0007669"/>
    <property type="project" value="InterPro"/>
</dbReference>
<evidence type="ECO:0000259" key="11">
    <source>
        <dbReference type="PROSITE" id="PS50893"/>
    </source>
</evidence>
<feature type="transmembrane region" description="Helical" evidence="10">
    <location>
        <begin position="404"/>
        <end position="422"/>
    </location>
</feature>
<dbReference type="GO" id="GO:0007017">
    <property type="term" value="P:microtubule-based process"/>
    <property type="evidence" value="ECO:0007669"/>
    <property type="project" value="InterPro"/>
</dbReference>
<evidence type="ECO:0008006" key="14">
    <source>
        <dbReference type="Google" id="ProtNLM"/>
    </source>
</evidence>
<evidence type="ECO:0000256" key="8">
    <source>
        <dbReference type="ARBA" id="ARBA00023136"/>
    </source>
</evidence>
<dbReference type="GO" id="GO:0016887">
    <property type="term" value="F:ATP hydrolysis activity"/>
    <property type="evidence" value="ECO:0007669"/>
    <property type="project" value="InterPro"/>
</dbReference>
<dbReference type="CDD" id="cd18604">
    <property type="entry name" value="ABC_6TM_VMR1_D2_like"/>
    <property type="match status" value="1"/>
</dbReference>
<dbReference type="PROSITE" id="PS00227">
    <property type="entry name" value="TUBULIN"/>
    <property type="match status" value="1"/>
</dbReference>
<feature type="transmembrane region" description="Helical" evidence="10">
    <location>
        <begin position="303"/>
        <end position="320"/>
    </location>
</feature>
<evidence type="ECO:0000256" key="4">
    <source>
        <dbReference type="ARBA" id="ARBA00022737"/>
    </source>
</evidence>
<dbReference type="PANTHER" id="PTHR24223:SF356">
    <property type="entry name" value="ATP-BINDING CASSETTE TRANSPORTER ABC4"/>
    <property type="match status" value="1"/>
</dbReference>
<feature type="transmembrane region" description="Helical" evidence="10">
    <location>
        <begin position="121"/>
        <end position="141"/>
    </location>
</feature>
<dbReference type="InterPro" id="IPR003593">
    <property type="entry name" value="AAA+_ATPase"/>
</dbReference>
<feature type="region of interest" description="Disordered" evidence="9">
    <location>
        <begin position="359"/>
        <end position="384"/>
    </location>
</feature>
<gene>
    <name evidence="13" type="ORF">BN869_000012917_1</name>
</gene>
<dbReference type="FunFam" id="1.20.1560.10:FF:000013">
    <property type="entry name" value="ABC transporter C family member 2"/>
    <property type="match status" value="1"/>
</dbReference>
<keyword evidence="7 10" id="KW-1133">Transmembrane helix</keyword>
<dbReference type="SMART" id="SM00382">
    <property type="entry name" value="AAA"/>
    <property type="match status" value="2"/>
</dbReference>
<feature type="region of interest" description="Disordered" evidence="9">
    <location>
        <begin position="819"/>
        <end position="853"/>
    </location>
</feature>
<dbReference type="GO" id="GO:0016020">
    <property type="term" value="C:membrane"/>
    <property type="evidence" value="ECO:0007669"/>
    <property type="project" value="UniProtKB-SubCell"/>
</dbReference>
<feature type="transmembrane region" description="Helical" evidence="10">
    <location>
        <begin position="91"/>
        <end position="109"/>
    </location>
</feature>
<sequence>MQIFIEKARLPRLGNVHLLLVASSLISLTAIYLLRTPWTSYCVVSKPGKIPVSQPPVSPAYAIGQSVASAVAFSLLLICGLHEGVWQKPASVGYIFILGLVQFAFRPFSRIRTNVSHQINQVALGILILEAAEVLLPLGIIGSHLGISSIGLAKLISLASIVLIALITPRCVKQQLATVEDASIPTEPEASPEETCSWFSYYLSYGWLTNLILRGAFRDLCLADLPSLPSYDAPTRLLQRISVVRLKGSRTFYSLCKTFRCEISEILTWAVLTAMVEYVAAFAMFNLLAYLENPNSTALVVHPGVWISLLFIGPMTRSVCYQQSIFKSTRLMVLWRATVLQEIYQKMLRSRVEESIHMSDEDYRSGAPDVPQEEEPIDSPMSNSVKTESLVSYDADMISNSSDLFYALTASLVSTAVAMTFLYQLLGWPSLVGIGVMAILTPLPAIFSQRMSRLHRYVMEATDLRLSRLSEYLHALPTIKYFAWEPMVVDNINTIRQTEQQRIWKRNVTSMLVSMTGDLMSLVSLLAMFVSLVLFTNTPLRAPMAFTSVAIIETLRSQFVWLCKVIQWVSQARGSLIRVDSFLEAAAERQRHPHGPPELQHATVRWSEHASFMLRDISVSFRLAALNVVSGGTGSGKSLLLLSLLGETNLTNGLITCPDDVAYVPQTAWLQNTSVRQNIIFYSDFDQEIPYDLSRLPLGDLTQVGERGSALSGGQKQRISLARALYSSASTLLLDDIFSALDAHTTSRVYSRCFRTKLLAGRTVILVTHLAAAIEDADLLISMDGGIVSVVSQDCGKQPLDRDLRNTLKGGATETVLSYAPSNESSEDAETEVQTGSPSTLNFRDIDGPEEKQASGRVPRLMVLKYMLLFGGAAHASLALCSALVVQLAYLSITLWLSVWTNARDGKADRFPGQRFYLYVYTGTVVGFILLQFWNNFIFQRGGWHASRTMHQRLVNAVVKAPNSWLSSVSIGQILSRFGPDTQSIDAVLTDWLRMTLDNGLRFVLRLASIASIMPIFALPAGLFCLIGFATGEMYSRAEISVKRIVSIKFAPIFSHFNETTAGMAVIRAQRSMDGVFQQLLADKIAQHMRAAEAQFNCNRWVSIRSDFCAATIAATAGYIAYSKSGSAGLVGFSLTNAIGLSQTILTLIRNMNELEVELNSFQRIHDYTKIEPEETAETEALLVKNKIPAAWPTCGRLEIRNLRVRYAPDQVDVLQDINIDAKPGERIAIVGRTGSGKSTLGLSMLRSTYISAGQILIDGVDITKVPLRRLRKAIGLIPQETVLFSGDAQSNLDPLSEADQSELQSILHTCTLSQEGSMAQSINATVPKAQLATDTPIARGGTNFSTGQRQIFGLARAMCRRSKVIIMDEATASVDHETDARMQGLVRSEFVGSTIIAIAHRLRTVVDYDRVIVMGEGRVVEMGTPSELLKSRGAFWEMLKHTGEYDELRKLIKL</sequence>
<dbReference type="Gene3D" id="1.20.1560.10">
    <property type="entry name" value="ABC transporter type 1, transmembrane domain"/>
    <property type="match status" value="2"/>
</dbReference>
<evidence type="ECO:0000256" key="1">
    <source>
        <dbReference type="ARBA" id="ARBA00004141"/>
    </source>
</evidence>
<feature type="transmembrane region" description="Helical" evidence="10">
    <location>
        <begin position="428"/>
        <end position="447"/>
    </location>
</feature>
<dbReference type="CDD" id="cd03244">
    <property type="entry name" value="ABCC_MRP_domain2"/>
    <property type="match status" value="1"/>
</dbReference>
<feature type="domain" description="ABC transmembrane type-1" evidence="12">
    <location>
        <begin position="878"/>
        <end position="1156"/>
    </location>
</feature>
<dbReference type="PROSITE" id="PS50893">
    <property type="entry name" value="ABC_TRANSPORTER_2"/>
    <property type="match status" value="2"/>
</dbReference>
<feature type="domain" description="ABC transporter" evidence="11">
    <location>
        <begin position="599"/>
        <end position="810"/>
    </location>
</feature>
<reference evidence="13" key="1">
    <citation type="submission" date="2015-01" db="EMBL/GenBank/DDBJ databases">
        <authorList>
            <person name="Durling Mikael"/>
        </authorList>
    </citation>
    <scope>NUCLEOTIDE SEQUENCE</scope>
</reference>
<feature type="transmembrane region" description="Helical" evidence="10">
    <location>
        <begin position="866"/>
        <end position="896"/>
    </location>
</feature>
<feature type="transmembrane region" description="Helical" evidence="10">
    <location>
        <begin position="12"/>
        <end position="34"/>
    </location>
</feature>
<dbReference type="InterPro" id="IPR036640">
    <property type="entry name" value="ABC1_TM_sf"/>
</dbReference>
<feature type="transmembrane region" description="Helical" evidence="10">
    <location>
        <begin position="147"/>
        <end position="167"/>
    </location>
</feature>
<evidence type="ECO:0000259" key="12">
    <source>
        <dbReference type="PROSITE" id="PS50929"/>
    </source>
</evidence>
<feature type="transmembrane region" description="Helical" evidence="10">
    <location>
        <begin position="512"/>
        <end position="536"/>
    </location>
</feature>
<evidence type="ECO:0000313" key="13">
    <source>
        <dbReference type="EMBL" id="CEO56859.1"/>
    </source>
</evidence>
<dbReference type="Pfam" id="PF00005">
    <property type="entry name" value="ABC_tran"/>
    <property type="match status" value="2"/>
</dbReference>
<dbReference type="Pfam" id="PF00664">
    <property type="entry name" value="ABC_membrane"/>
    <property type="match status" value="2"/>
</dbReference>
<dbReference type="GO" id="GO:0005874">
    <property type="term" value="C:microtubule"/>
    <property type="evidence" value="ECO:0007669"/>
    <property type="project" value="InterPro"/>
</dbReference>
<evidence type="ECO:0000256" key="9">
    <source>
        <dbReference type="SAM" id="MobiDB-lite"/>
    </source>
</evidence>
<dbReference type="Gene3D" id="3.40.50.300">
    <property type="entry name" value="P-loop containing nucleotide triphosphate hydrolases"/>
    <property type="match status" value="2"/>
</dbReference>
<dbReference type="PANTHER" id="PTHR24223">
    <property type="entry name" value="ATP-BINDING CASSETTE SUB-FAMILY C"/>
    <property type="match status" value="1"/>
</dbReference>
<keyword evidence="3 10" id="KW-0812">Transmembrane</keyword>
<keyword evidence="6" id="KW-0067">ATP-binding</keyword>
<evidence type="ECO:0000256" key="2">
    <source>
        <dbReference type="ARBA" id="ARBA00022448"/>
    </source>
</evidence>
<evidence type="ECO:0000256" key="3">
    <source>
        <dbReference type="ARBA" id="ARBA00022692"/>
    </source>
</evidence>
<feature type="transmembrane region" description="Helical" evidence="10">
    <location>
        <begin position="1003"/>
        <end position="1030"/>
    </location>
</feature>
<dbReference type="GO" id="GO:0005737">
    <property type="term" value="C:cytoplasm"/>
    <property type="evidence" value="ECO:0007669"/>
    <property type="project" value="UniProtKB-ARBA"/>
</dbReference>
<name>A0A0B7KI97_BIOOC</name>
<accession>A0A0B7KI97</accession>
<dbReference type="GO" id="GO:0005525">
    <property type="term" value="F:GTP binding"/>
    <property type="evidence" value="ECO:0007669"/>
    <property type="project" value="InterPro"/>
</dbReference>
<dbReference type="InterPro" id="IPR027417">
    <property type="entry name" value="P-loop_NTPase"/>
</dbReference>
<organism evidence="13">
    <name type="scientific">Bionectria ochroleuca</name>
    <name type="common">Gliocladium roseum</name>
    <dbReference type="NCBI Taxonomy" id="29856"/>
    <lineage>
        <taxon>Eukaryota</taxon>
        <taxon>Fungi</taxon>
        <taxon>Dikarya</taxon>
        <taxon>Ascomycota</taxon>
        <taxon>Pezizomycotina</taxon>
        <taxon>Sordariomycetes</taxon>
        <taxon>Hypocreomycetidae</taxon>
        <taxon>Hypocreales</taxon>
        <taxon>Bionectriaceae</taxon>
        <taxon>Clonostachys</taxon>
    </lineage>
</organism>
<feature type="transmembrane region" description="Helical" evidence="10">
    <location>
        <begin position="916"/>
        <end position="934"/>
    </location>
</feature>
<feature type="domain" description="ABC transporter" evidence="11">
    <location>
        <begin position="1200"/>
        <end position="1442"/>
    </location>
</feature>
<dbReference type="InterPro" id="IPR050173">
    <property type="entry name" value="ABC_transporter_C-like"/>
</dbReference>
<dbReference type="SUPFAM" id="SSF52540">
    <property type="entry name" value="P-loop containing nucleoside triphosphate hydrolases"/>
    <property type="match status" value="2"/>
</dbReference>
<dbReference type="InterPro" id="IPR003439">
    <property type="entry name" value="ABC_transporter-like_ATP-bd"/>
</dbReference>
<evidence type="ECO:0000256" key="10">
    <source>
        <dbReference type="SAM" id="Phobius"/>
    </source>
</evidence>